<dbReference type="EMBL" id="CP042304">
    <property type="protein sequence ID" value="QDZ11366.1"/>
    <property type="molecule type" value="Genomic_DNA"/>
</dbReference>
<dbReference type="KEGG" id="dea:FPZ08_11695"/>
<keyword evidence="5 7" id="KW-1133">Transmembrane helix</keyword>
<evidence type="ECO:0000259" key="8">
    <source>
        <dbReference type="PROSITE" id="PS50928"/>
    </source>
</evidence>
<evidence type="ECO:0000256" key="1">
    <source>
        <dbReference type="ARBA" id="ARBA00004651"/>
    </source>
</evidence>
<feature type="domain" description="ABC transmembrane type-1" evidence="8">
    <location>
        <begin position="79"/>
        <end position="291"/>
    </location>
</feature>
<dbReference type="GO" id="GO:0055085">
    <property type="term" value="P:transmembrane transport"/>
    <property type="evidence" value="ECO:0007669"/>
    <property type="project" value="InterPro"/>
</dbReference>
<sequence length="305" mass="34338">MAAVAKSRRASASRKRTIVLLLMCLPALLWLLVFKYATLAGSWIAFTNFRPRLGIFGSEFVGLRNFEFLFASAAALNASRNTILLNGLFIVGSTIFTLFISALMFDVFRSRLAKYYQTTFLFPFFISWVIVSYFVFGFLSSNGIINGLLSQPIEFYQNPAWWPLILLIVVLWKTTGWGTLIYLAGMLAINPQLYEASRVDGASKVQQFFTITLPLIMPLVIIQFLLSLANIFNADFGLFYQVPLNQALLYESTDVLDTFIYRALVQVGNVSMSAAADLYKSVIGFVLVILANWVVRRIDPDKALF</sequence>
<dbReference type="CDD" id="cd06261">
    <property type="entry name" value="TM_PBP2"/>
    <property type="match status" value="1"/>
</dbReference>
<feature type="transmembrane region" description="Helical" evidence="7">
    <location>
        <begin position="120"/>
        <end position="140"/>
    </location>
</feature>
<gene>
    <name evidence="9" type="ORF">FPZ08_11695</name>
</gene>
<feature type="transmembrane region" description="Helical" evidence="7">
    <location>
        <begin position="160"/>
        <end position="187"/>
    </location>
</feature>
<evidence type="ECO:0000313" key="10">
    <source>
        <dbReference type="Proteomes" id="UP000315364"/>
    </source>
</evidence>
<dbReference type="GO" id="GO:0005886">
    <property type="term" value="C:plasma membrane"/>
    <property type="evidence" value="ECO:0007669"/>
    <property type="project" value="UniProtKB-SubCell"/>
</dbReference>
<keyword evidence="10" id="KW-1185">Reference proteome</keyword>
<dbReference type="PANTHER" id="PTHR30193">
    <property type="entry name" value="ABC TRANSPORTER PERMEASE PROTEIN"/>
    <property type="match status" value="1"/>
</dbReference>
<accession>A0A5B8LTH6</accession>
<keyword evidence="4 7" id="KW-0812">Transmembrane</keyword>
<dbReference type="RefSeq" id="WP_146290188.1">
    <property type="nucleotide sequence ID" value="NZ_CP042304.1"/>
</dbReference>
<dbReference type="Proteomes" id="UP000315364">
    <property type="component" value="Chromosome"/>
</dbReference>
<evidence type="ECO:0000256" key="3">
    <source>
        <dbReference type="ARBA" id="ARBA00022475"/>
    </source>
</evidence>
<evidence type="ECO:0000256" key="2">
    <source>
        <dbReference type="ARBA" id="ARBA00022448"/>
    </source>
</evidence>
<keyword evidence="2 7" id="KW-0813">Transport</keyword>
<dbReference type="PROSITE" id="PS50928">
    <property type="entry name" value="ABC_TM1"/>
    <property type="match status" value="1"/>
</dbReference>
<evidence type="ECO:0000256" key="7">
    <source>
        <dbReference type="RuleBase" id="RU363032"/>
    </source>
</evidence>
<evidence type="ECO:0000256" key="4">
    <source>
        <dbReference type="ARBA" id="ARBA00022692"/>
    </source>
</evidence>
<feature type="transmembrane region" description="Helical" evidence="7">
    <location>
        <begin position="83"/>
        <end position="108"/>
    </location>
</feature>
<dbReference type="Pfam" id="PF00528">
    <property type="entry name" value="BPD_transp_1"/>
    <property type="match status" value="1"/>
</dbReference>
<keyword evidence="3" id="KW-1003">Cell membrane</keyword>
<feature type="transmembrane region" description="Helical" evidence="7">
    <location>
        <begin position="278"/>
        <end position="295"/>
    </location>
</feature>
<keyword evidence="6 7" id="KW-0472">Membrane</keyword>
<organism evidence="9 10">
    <name type="scientific">Devosia ginsengisoli</name>
    <dbReference type="NCBI Taxonomy" id="400770"/>
    <lineage>
        <taxon>Bacteria</taxon>
        <taxon>Pseudomonadati</taxon>
        <taxon>Pseudomonadota</taxon>
        <taxon>Alphaproteobacteria</taxon>
        <taxon>Hyphomicrobiales</taxon>
        <taxon>Devosiaceae</taxon>
        <taxon>Devosia</taxon>
    </lineage>
</organism>
<comment type="similarity">
    <text evidence="7">Belongs to the binding-protein-dependent transport system permease family.</text>
</comment>
<dbReference type="AlphaFoldDB" id="A0A5B8LTH6"/>
<reference evidence="9 10" key="1">
    <citation type="submission" date="2019-07" db="EMBL/GenBank/DDBJ databases">
        <title>Full genome sequence of Devosia sp. Gsoil 520.</title>
        <authorList>
            <person name="Im W.-T."/>
        </authorList>
    </citation>
    <scope>NUCLEOTIDE SEQUENCE [LARGE SCALE GENOMIC DNA]</scope>
    <source>
        <strain evidence="9 10">Gsoil 520</strain>
    </source>
</reference>
<comment type="subcellular location">
    <subcellularLocation>
        <location evidence="1 7">Cell membrane</location>
        <topology evidence="1 7">Multi-pass membrane protein</topology>
    </subcellularLocation>
</comment>
<dbReference type="InterPro" id="IPR000515">
    <property type="entry name" value="MetI-like"/>
</dbReference>
<evidence type="ECO:0000313" key="9">
    <source>
        <dbReference type="EMBL" id="QDZ11366.1"/>
    </source>
</evidence>
<dbReference type="Gene3D" id="1.10.3720.10">
    <property type="entry name" value="MetI-like"/>
    <property type="match status" value="1"/>
</dbReference>
<dbReference type="PANTHER" id="PTHR30193:SF44">
    <property type="entry name" value="LACTOSE TRANSPORT SYSTEM PERMEASE PROTEIN LACF"/>
    <property type="match status" value="1"/>
</dbReference>
<dbReference type="SUPFAM" id="SSF161098">
    <property type="entry name" value="MetI-like"/>
    <property type="match status" value="1"/>
</dbReference>
<evidence type="ECO:0000256" key="6">
    <source>
        <dbReference type="ARBA" id="ARBA00023136"/>
    </source>
</evidence>
<dbReference type="InterPro" id="IPR035906">
    <property type="entry name" value="MetI-like_sf"/>
</dbReference>
<feature type="transmembrane region" description="Helical" evidence="7">
    <location>
        <begin position="208"/>
        <end position="232"/>
    </location>
</feature>
<name>A0A5B8LTH6_9HYPH</name>
<evidence type="ECO:0000256" key="5">
    <source>
        <dbReference type="ARBA" id="ARBA00022989"/>
    </source>
</evidence>
<dbReference type="InterPro" id="IPR051393">
    <property type="entry name" value="ABC_transporter_permease"/>
</dbReference>
<proteinExistence type="inferred from homology"/>
<dbReference type="OrthoDB" id="7944646at2"/>
<protein>
    <submittedName>
        <fullName evidence="9">Sugar ABC transporter permease</fullName>
    </submittedName>
</protein>